<dbReference type="Proteomes" id="UP000318384">
    <property type="component" value="Chromosome"/>
</dbReference>
<dbReference type="AlphaFoldDB" id="A0A517WX04"/>
<dbReference type="OrthoDB" id="289388at2"/>
<protein>
    <submittedName>
        <fullName evidence="1">Uncharacterized protein</fullName>
    </submittedName>
</protein>
<sequence length="217" mass="25592">MSVLASFNDFWRTIDLNEEYLQIYGQNAVPDWENLSYRDLEEAYENVKPSLEQVKSGQLVHFLPKGMNSFTAENFHKALVIFLNPPERWFGKLWVLDCEEYLNLKNLVVKEERRVLQIITNSENRSPKQTPQHQSRKRKIIAAKDEEFYKFISPEKLYTLKTFKKRLGVSDATLRSARRAGLRVTYLHKQGYVYGRDWIEYVLNSNPEDARHPTSES</sequence>
<gene>
    <name evidence="1" type="ORF">V202x_31940</name>
</gene>
<evidence type="ECO:0000313" key="1">
    <source>
        <dbReference type="EMBL" id="QDU09797.1"/>
    </source>
</evidence>
<accession>A0A517WX04</accession>
<evidence type="ECO:0000313" key="2">
    <source>
        <dbReference type="Proteomes" id="UP000318384"/>
    </source>
</evidence>
<dbReference type="RefSeq" id="WP_145176587.1">
    <property type="nucleotide sequence ID" value="NZ_CP037422.1"/>
</dbReference>
<reference evidence="1 2" key="1">
    <citation type="submission" date="2019-03" db="EMBL/GenBank/DDBJ databases">
        <title>Deep-cultivation of Planctomycetes and their phenomic and genomic characterization uncovers novel biology.</title>
        <authorList>
            <person name="Wiegand S."/>
            <person name="Jogler M."/>
            <person name="Boedeker C."/>
            <person name="Pinto D."/>
            <person name="Vollmers J."/>
            <person name="Rivas-Marin E."/>
            <person name="Kohn T."/>
            <person name="Peeters S.H."/>
            <person name="Heuer A."/>
            <person name="Rast P."/>
            <person name="Oberbeckmann S."/>
            <person name="Bunk B."/>
            <person name="Jeske O."/>
            <person name="Meyerdierks A."/>
            <person name="Storesund J.E."/>
            <person name="Kallscheuer N."/>
            <person name="Luecker S."/>
            <person name="Lage O.M."/>
            <person name="Pohl T."/>
            <person name="Merkel B.J."/>
            <person name="Hornburger P."/>
            <person name="Mueller R.-W."/>
            <person name="Bruemmer F."/>
            <person name="Labrenz M."/>
            <person name="Spormann A.M."/>
            <person name="Op den Camp H."/>
            <person name="Overmann J."/>
            <person name="Amann R."/>
            <person name="Jetten M.S.M."/>
            <person name="Mascher T."/>
            <person name="Medema M.H."/>
            <person name="Devos D.P."/>
            <person name="Kaster A.-K."/>
            <person name="Ovreas L."/>
            <person name="Rohde M."/>
            <person name="Galperin M.Y."/>
            <person name="Jogler C."/>
        </authorList>
    </citation>
    <scope>NUCLEOTIDE SEQUENCE [LARGE SCALE GENOMIC DNA]</scope>
    <source>
        <strain evidence="1 2">V202</strain>
    </source>
</reference>
<keyword evidence="2" id="KW-1185">Reference proteome</keyword>
<name>A0A517WX04_9PLAN</name>
<dbReference type="EMBL" id="CP037422">
    <property type="protein sequence ID" value="QDU09797.1"/>
    <property type="molecule type" value="Genomic_DNA"/>
</dbReference>
<proteinExistence type="predicted"/>
<organism evidence="1 2">
    <name type="scientific">Gimesia aquarii</name>
    <dbReference type="NCBI Taxonomy" id="2527964"/>
    <lineage>
        <taxon>Bacteria</taxon>
        <taxon>Pseudomonadati</taxon>
        <taxon>Planctomycetota</taxon>
        <taxon>Planctomycetia</taxon>
        <taxon>Planctomycetales</taxon>
        <taxon>Planctomycetaceae</taxon>
        <taxon>Gimesia</taxon>
    </lineage>
</organism>